<evidence type="ECO:0000256" key="3">
    <source>
        <dbReference type="ARBA" id="ARBA00022989"/>
    </source>
</evidence>
<feature type="signal peptide" evidence="5">
    <location>
        <begin position="1"/>
        <end position="18"/>
    </location>
</feature>
<evidence type="ECO:0000259" key="6">
    <source>
        <dbReference type="Pfam" id="PF04357"/>
    </source>
</evidence>
<gene>
    <name evidence="7" type="ORF">Rumeso_02127</name>
</gene>
<accession>A0A017HQ29</accession>
<feature type="domain" description="Translocation and assembly module TamB C-terminal" evidence="6">
    <location>
        <begin position="1416"/>
        <end position="1769"/>
    </location>
</feature>
<comment type="caution">
    <text evidence="7">The sequence shown here is derived from an EMBL/GenBank/DDBJ whole genome shotgun (WGS) entry which is preliminary data.</text>
</comment>
<keyword evidence="2" id="KW-0812">Transmembrane</keyword>
<evidence type="ECO:0000313" key="8">
    <source>
        <dbReference type="Proteomes" id="UP000019666"/>
    </source>
</evidence>
<dbReference type="Proteomes" id="UP000019666">
    <property type="component" value="Unassembled WGS sequence"/>
</dbReference>
<evidence type="ECO:0000256" key="1">
    <source>
        <dbReference type="ARBA" id="ARBA00004167"/>
    </source>
</evidence>
<dbReference type="GO" id="GO:0005886">
    <property type="term" value="C:plasma membrane"/>
    <property type="evidence" value="ECO:0007669"/>
    <property type="project" value="InterPro"/>
</dbReference>
<evidence type="ECO:0000256" key="2">
    <source>
        <dbReference type="ARBA" id="ARBA00022692"/>
    </source>
</evidence>
<dbReference type="STRING" id="442562.Rumeso_02127"/>
<dbReference type="InterPro" id="IPR007452">
    <property type="entry name" value="TamB_C"/>
</dbReference>
<reference evidence="7 8" key="1">
    <citation type="submission" date="2013-02" db="EMBL/GenBank/DDBJ databases">
        <authorList>
            <person name="Fiebig A."/>
            <person name="Goeker M."/>
            <person name="Klenk H.-P.P."/>
        </authorList>
    </citation>
    <scope>NUCLEOTIDE SEQUENCE [LARGE SCALE GENOMIC DNA]</scope>
    <source>
        <strain evidence="7 8">DSM 19309</strain>
    </source>
</reference>
<protein>
    <recommendedName>
        <fullName evidence="6">Translocation and assembly module TamB C-terminal domain-containing protein</fullName>
    </recommendedName>
</protein>
<comment type="subcellular location">
    <subcellularLocation>
        <location evidence="1">Membrane</location>
        <topology evidence="1">Single-pass membrane protein</topology>
    </subcellularLocation>
</comment>
<organism evidence="7 8">
    <name type="scientific">Rubellimicrobium mesophilum DSM 19309</name>
    <dbReference type="NCBI Taxonomy" id="442562"/>
    <lineage>
        <taxon>Bacteria</taxon>
        <taxon>Pseudomonadati</taxon>
        <taxon>Pseudomonadota</taxon>
        <taxon>Alphaproteobacteria</taxon>
        <taxon>Rhodobacterales</taxon>
        <taxon>Roseobacteraceae</taxon>
        <taxon>Rubellimicrobium</taxon>
    </lineage>
</organism>
<evidence type="ECO:0000256" key="5">
    <source>
        <dbReference type="SAM" id="SignalP"/>
    </source>
</evidence>
<sequence>MRFLPLLALCALPLPALAQDTQEEDRGFLQGLIEDALSSTARTVRIEGFEGALSSRATVDRLTIADSEGVWLEATALALDWNRSALLRGRIEVEELSAGAIDVIRPPVPDPQAPSPEATPFSLPDLPVSVNIGQLDAERIVLGEALLGQELALTLNGSVNLEGGEGQANLDAQIVEGSEGSLALDASYSNETRVLAVNLDLQEAQGGLAARALSLPGLPSVALHVEGTGPIDDYGARISLATDGEQRIAGDVALQTTATRNGEVTSRAFGLDVRGDVTALLAPDAGRFFGDDVVLRTKGIRREDGSLVLTSLDLRGQAITLDGSAEITPEGWPARIDLTGEIGTEGGPAVPLPGAGDTTVSHVNLDIGYDRSQGEGWTGTFAIDGLARPGLSIDALTLDGGGTIVSATATAPGQFTADLDYTTQGLAFADGSLGEALGADLSGNIDLARPSDGGPLRIRSLTLSGPGLEAQAEGTVAGPNESFLTQSSITFTADDLARFAELTGLDLGGSANATVVSSIRPLDGIFELALQGTTDDLALGIAQLDPLLAGSGAVTLNAARDTAGLRIGNLDLSTDAIKANATANITSGASEARFDLDLTDLGLAFPELSGPGSVTGSFNREADGAATLDADATLPGASVTLDATQAASTLDAEGDRTPGPVTFDARARAEDLARYQSLLATFAPNLPVTPSGGVDLTFSGTTEPDFDTFDVTVQAETQDLRVGIDRLDALLAGAGTLSGRLNRTGLDALTIDDLRVSTDLLTGTVTADLTEDGGTAQLDLSLADVEPVLGGIEGPGRVAGTATRTADGGFDLNLDATLPTGTASIDGTLAPPEQGFAFTGEVNADFDDIAPLGALAGRDLSGAVQADVNGTIRPDLSLFDLTFDATTEDLALGIAPLDALLAGPGTHSGRVARTGPDSFTVEDLRIDTPLLDGTVTAAIENGTGTADLDLSLADVAPVLGGLSGPGRLTGTAEQAQDGTVALDLRATLPTGTATVQGNLAPEQGYQFTGDLAADFSDIAPLGALAGRDLGGAVQATANGTIRPDLSVLDLTFDATTRDLRTGIPQLDPLLAGQGTHSGQVERSPDGGLALAVTTRTPFLNGNVSGTFMEDSGQGSFDLNLPDISVVAPGLAGPASATGTATRAADGTIAVQAQATAPGTTATIDASVAPPEQGYEITGTARIAAANLAPFSTLAGRPLSGAIDATVTGSALPSLARFDLTVDATTQSLGLGIPTLDTLLAGSGTVSARVLKDENGPIRAERLSATFPNITVTAQGDPSGVAFDARLADLGLFVPDFPGPVTATGTAAFNGATSVNASVTGPGGLTAQVTGTIGATPDLRFTGTAPLAIANAFLEPRRLEGPASFDLRLAGTTLDALSGTVSVQDARVSDPSLGEALTDIDGTATLAGGTATVALTGGLASGGRLAVTGPVGLAPPFQADLSITGTGLVIRDPSLYEARGNGQLSVTGPLAGGALIAGAVNLDTVELRVPSSGVGALGDVPAVFHIEPSVPVRQTLARANLTTEGTPATGGDSNGATTGQGFALDILLNAPARVFIRGRGLDAELGGQLRLTGTTRQIIPIGQFSLLRGRLSILGQRFDLTEGQATIQGDFNPYIRLVAQTTARTGTAISIIVEGPLSSPEVTFQSTPELPQDEVLAQLLFGVDIESISPLQAVRLASAVATLAGEGTGVLDDIRGQAGLADFDVTTTESGDIALRLGQYISENVYTDVVVSPQETEATINLDLTPDFTVRAGVSTEGETTLGIYFERDY</sequence>
<keyword evidence="3" id="KW-1133">Transmembrane helix</keyword>
<dbReference type="PATRIC" id="fig|442562.3.peg.2099"/>
<evidence type="ECO:0000256" key="4">
    <source>
        <dbReference type="ARBA" id="ARBA00023136"/>
    </source>
</evidence>
<dbReference type="HOGENOM" id="CLU_002202_0_0_5"/>
<dbReference type="EMBL" id="AOSK01000053">
    <property type="protein sequence ID" value="EYD76278.1"/>
    <property type="molecule type" value="Genomic_DNA"/>
</dbReference>
<dbReference type="OrthoDB" id="7784409at2"/>
<dbReference type="PANTHER" id="PTHR36985">
    <property type="entry name" value="TRANSLOCATION AND ASSEMBLY MODULE SUBUNIT TAMB"/>
    <property type="match status" value="1"/>
</dbReference>
<name>A0A017HQ29_9RHOB</name>
<dbReference type="Pfam" id="PF04357">
    <property type="entry name" value="TamB"/>
    <property type="match status" value="1"/>
</dbReference>
<keyword evidence="4" id="KW-0472">Membrane</keyword>
<dbReference type="PANTHER" id="PTHR36985:SF1">
    <property type="entry name" value="TRANSLOCATION AND ASSEMBLY MODULE SUBUNIT TAMB"/>
    <property type="match status" value="1"/>
</dbReference>
<dbReference type="GO" id="GO:0097347">
    <property type="term" value="C:TAM protein secretion complex"/>
    <property type="evidence" value="ECO:0007669"/>
    <property type="project" value="TreeGrafter"/>
</dbReference>
<feature type="chain" id="PRO_5001492859" description="Translocation and assembly module TamB C-terminal domain-containing protein" evidence="5">
    <location>
        <begin position="19"/>
        <end position="1769"/>
    </location>
</feature>
<keyword evidence="8" id="KW-1185">Reference proteome</keyword>
<dbReference type="RefSeq" id="WP_156363016.1">
    <property type="nucleotide sequence ID" value="NZ_KK088603.1"/>
</dbReference>
<proteinExistence type="predicted"/>
<evidence type="ECO:0000313" key="7">
    <source>
        <dbReference type="EMBL" id="EYD76278.1"/>
    </source>
</evidence>
<dbReference type="GO" id="GO:0009306">
    <property type="term" value="P:protein secretion"/>
    <property type="evidence" value="ECO:0007669"/>
    <property type="project" value="InterPro"/>
</dbReference>
<keyword evidence="5" id="KW-0732">Signal</keyword>